<protein>
    <submittedName>
        <fullName evidence="4">Bifunctional ATPase</fullName>
    </submittedName>
</protein>
<dbReference type="EMBL" id="JALLKP010000001">
    <property type="protein sequence ID" value="KAK2197935.1"/>
    <property type="molecule type" value="Genomic_DNA"/>
</dbReference>
<dbReference type="PANTHER" id="PTHR12169:SF6">
    <property type="entry name" value="AFG1-LIKE ATPASE"/>
    <property type="match status" value="1"/>
</dbReference>
<dbReference type="NCBIfam" id="NF040713">
    <property type="entry name" value="ZapE"/>
    <property type="match status" value="1"/>
</dbReference>
<dbReference type="AlphaFoldDB" id="A0AAD9UQI9"/>
<evidence type="ECO:0000256" key="1">
    <source>
        <dbReference type="ARBA" id="ARBA00010322"/>
    </source>
</evidence>
<proteinExistence type="inferred from homology"/>
<reference evidence="4" key="1">
    <citation type="journal article" date="2023" name="Nat. Microbiol.">
        <title>Babesia duncani multi-omics identifies virulence factors and drug targets.</title>
        <authorList>
            <person name="Singh P."/>
            <person name="Lonardi S."/>
            <person name="Liang Q."/>
            <person name="Vydyam P."/>
            <person name="Khabirova E."/>
            <person name="Fang T."/>
            <person name="Gihaz S."/>
            <person name="Thekkiniath J."/>
            <person name="Munshi M."/>
            <person name="Abel S."/>
            <person name="Ciampossin L."/>
            <person name="Batugedara G."/>
            <person name="Gupta M."/>
            <person name="Lu X.M."/>
            <person name="Lenz T."/>
            <person name="Chakravarty S."/>
            <person name="Cornillot E."/>
            <person name="Hu Y."/>
            <person name="Ma W."/>
            <person name="Gonzalez L.M."/>
            <person name="Sanchez S."/>
            <person name="Estrada K."/>
            <person name="Sanchez-Flores A."/>
            <person name="Montero E."/>
            <person name="Harb O.S."/>
            <person name="Le Roch K.G."/>
            <person name="Mamoun C.B."/>
        </authorList>
    </citation>
    <scope>NUCLEOTIDE SEQUENCE</scope>
    <source>
        <strain evidence="4">WA1</strain>
    </source>
</reference>
<dbReference type="RefSeq" id="XP_067804777.1">
    <property type="nucleotide sequence ID" value="XM_067945986.1"/>
</dbReference>
<dbReference type="GO" id="GO:0005524">
    <property type="term" value="F:ATP binding"/>
    <property type="evidence" value="ECO:0007669"/>
    <property type="project" value="UniProtKB-KW"/>
</dbReference>
<dbReference type="Proteomes" id="UP001214638">
    <property type="component" value="Unassembled WGS sequence"/>
</dbReference>
<dbReference type="GO" id="GO:0005739">
    <property type="term" value="C:mitochondrion"/>
    <property type="evidence" value="ECO:0007669"/>
    <property type="project" value="TreeGrafter"/>
</dbReference>
<evidence type="ECO:0000313" key="4">
    <source>
        <dbReference type="EMBL" id="KAK2197935.1"/>
    </source>
</evidence>
<dbReference type="GeneID" id="94335236"/>
<keyword evidence="2" id="KW-0547">Nucleotide-binding</keyword>
<comment type="caution">
    <text evidence="4">The sequence shown here is derived from an EMBL/GenBank/DDBJ whole genome shotgun (WGS) entry which is preliminary data.</text>
</comment>
<keyword evidence="3" id="KW-0067">ATP-binding</keyword>
<dbReference type="InterPro" id="IPR005654">
    <property type="entry name" value="ATPase_AFG1-like"/>
</dbReference>
<evidence type="ECO:0000256" key="3">
    <source>
        <dbReference type="ARBA" id="ARBA00022840"/>
    </source>
</evidence>
<accession>A0AAD9UQI9</accession>
<organism evidence="4 5">
    <name type="scientific">Babesia duncani</name>
    <dbReference type="NCBI Taxonomy" id="323732"/>
    <lineage>
        <taxon>Eukaryota</taxon>
        <taxon>Sar</taxon>
        <taxon>Alveolata</taxon>
        <taxon>Apicomplexa</taxon>
        <taxon>Aconoidasida</taxon>
        <taxon>Piroplasmida</taxon>
        <taxon>Babesiidae</taxon>
        <taxon>Babesia</taxon>
    </lineage>
</organism>
<dbReference type="InterPro" id="IPR027417">
    <property type="entry name" value="P-loop_NTPase"/>
</dbReference>
<gene>
    <name evidence="4" type="ORF">BdWA1_000938</name>
</gene>
<evidence type="ECO:0000313" key="5">
    <source>
        <dbReference type="Proteomes" id="UP001214638"/>
    </source>
</evidence>
<evidence type="ECO:0000256" key="2">
    <source>
        <dbReference type="ARBA" id="ARBA00022741"/>
    </source>
</evidence>
<dbReference type="Gene3D" id="3.40.50.300">
    <property type="entry name" value="P-loop containing nucleotide triphosphate hydrolases"/>
    <property type="match status" value="1"/>
</dbReference>
<name>A0AAD9UQI9_9APIC</name>
<dbReference type="Pfam" id="PF03969">
    <property type="entry name" value="AFG1_ATPase"/>
    <property type="match status" value="1"/>
</dbReference>
<dbReference type="KEGG" id="bdw:94335236"/>
<sequence length="508" mass="56277">MPSQVRLLERLYALKLQCETATDKGIVRVEGDSMLRGLIKRLWGRLIGPKQYTCKPVRGLYIYGGVGMGKSAILDYFYSRVQVPKKRIHFTQFMVDIQQQLHAQKREGGGGIAQVSDKIANEVKLLCLDEFYISHISDAMILARLFSRLFEKGLVLVCTSNRAPGELYWNGLNRNLFLPFIPILEAHCDVFHLVAKDFRQSKARLDGVGGFFKVTSDTELLREKFMARYPHARAGMQVKIGASRTIAVPLAAGSDKGHESIKSGGPCDANKSQSAYFDFGELCGVEGGPETYLAIAREFGTLYIGNVPGFDGKDPNDGRLRAFILLVDVLYEAGTRVFFSCRVPLLRIFSLYGVLDSCNDLARGIADRFDSLEAFCEQYPQPLDVAAIEELLKAGADASVGKGPDTAFVDNDAIASRAVHLLRALEPPEGGALEPERCWAICQNHTAQLKGLLGTGSELYRFDVHDPHAHENEFSCSRTLSRLFEMTRPEHSDKSNWILETSAAGPVE</sequence>
<dbReference type="SUPFAM" id="SSF52540">
    <property type="entry name" value="P-loop containing nucleoside triphosphate hydrolases"/>
    <property type="match status" value="1"/>
</dbReference>
<dbReference type="PANTHER" id="PTHR12169">
    <property type="entry name" value="ATPASE N2B"/>
    <property type="match status" value="1"/>
</dbReference>
<comment type="similarity">
    <text evidence="1">Belongs to the AFG1 ATPase family.</text>
</comment>
<keyword evidence="5" id="KW-1185">Reference proteome</keyword>
<dbReference type="GO" id="GO:0016887">
    <property type="term" value="F:ATP hydrolysis activity"/>
    <property type="evidence" value="ECO:0007669"/>
    <property type="project" value="InterPro"/>
</dbReference>